<evidence type="ECO:0000256" key="8">
    <source>
        <dbReference type="ARBA" id="ARBA00022692"/>
    </source>
</evidence>
<dbReference type="AlphaFoldDB" id="A0A075FNZ2"/>
<evidence type="ECO:0000256" key="7">
    <source>
        <dbReference type="ARBA" id="ARBA00022573"/>
    </source>
</evidence>
<dbReference type="GO" id="GO:0015420">
    <property type="term" value="F:ABC-type vitamin B12 transporter activity"/>
    <property type="evidence" value="ECO:0007669"/>
    <property type="project" value="UniProtKB-UniRule"/>
</dbReference>
<comment type="function">
    <text evidence="1 11">Converts cobyric acid to cobinamide by the addition of aminopropanol on the F carboxylic group.</text>
</comment>
<reference evidence="12" key="1">
    <citation type="journal article" date="2014" name="Genome Biol. Evol.">
        <title>Pangenome evidence for extensive interdomain horizontal transfer affecting lineage core and shell genes in uncultured planktonic thaumarchaeota and euryarchaeota.</title>
        <authorList>
            <person name="Deschamps P."/>
            <person name="Zivanovic Y."/>
            <person name="Moreira D."/>
            <person name="Rodriguez-Valera F."/>
            <person name="Lopez-Garcia P."/>
        </authorList>
    </citation>
    <scope>NUCLEOTIDE SEQUENCE</scope>
</reference>
<dbReference type="InterPro" id="IPR004485">
    <property type="entry name" value="Cobalamin_biosynth_CobD/CbiB"/>
</dbReference>
<feature type="transmembrane region" description="Helical" evidence="11">
    <location>
        <begin position="166"/>
        <end position="183"/>
    </location>
</feature>
<evidence type="ECO:0000256" key="6">
    <source>
        <dbReference type="ARBA" id="ARBA00022475"/>
    </source>
</evidence>
<dbReference type="NCBIfam" id="TIGR00380">
    <property type="entry name" value="cobal_cbiB"/>
    <property type="match status" value="1"/>
</dbReference>
<feature type="transmembrane region" description="Helical" evidence="11">
    <location>
        <begin position="79"/>
        <end position="98"/>
    </location>
</feature>
<accession>A0A075FNZ2</accession>
<dbReference type="GO" id="GO:0048472">
    <property type="term" value="F:threonine-phosphate decarboxylase activity"/>
    <property type="evidence" value="ECO:0007669"/>
    <property type="project" value="InterPro"/>
</dbReference>
<name>A0A075FNZ2_9ARCH</name>
<dbReference type="EMBL" id="KF900385">
    <property type="protein sequence ID" value="AIE93069.1"/>
    <property type="molecule type" value="Genomic_DNA"/>
</dbReference>
<comment type="pathway">
    <text evidence="3 11">Cofactor biosynthesis; adenosylcobalamin biosynthesis.</text>
</comment>
<dbReference type="PANTHER" id="PTHR34308:SF1">
    <property type="entry name" value="COBALAMIN BIOSYNTHESIS PROTEIN CBIB"/>
    <property type="match status" value="1"/>
</dbReference>
<keyword evidence="8 11" id="KW-0812">Transmembrane</keyword>
<proteinExistence type="inferred from homology"/>
<gene>
    <name evidence="12" type="primary">cbiB</name>
    <name evidence="11 12" type="synonym">cobD</name>
</gene>
<evidence type="ECO:0000256" key="9">
    <source>
        <dbReference type="ARBA" id="ARBA00022989"/>
    </source>
</evidence>
<evidence type="ECO:0000256" key="1">
    <source>
        <dbReference type="ARBA" id="ARBA00003384"/>
    </source>
</evidence>
<evidence type="ECO:0000256" key="10">
    <source>
        <dbReference type="ARBA" id="ARBA00023136"/>
    </source>
</evidence>
<protein>
    <recommendedName>
        <fullName evidence="5 11">Probable cobalamin biosynthesis protein CobD</fullName>
    </recommendedName>
</protein>
<dbReference type="GO" id="GO:0005886">
    <property type="term" value="C:plasma membrane"/>
    <property type="evidence" value="ECO:0007669"/>
    <property type="project" value="UniProtKB-SubCell"/>
</dbReference>
<dbReference type="UniPathway" id="UPA00148"/>
<evidence type="ECO:0000313" key="12">
    <source>
        <dbReference type="EMBL" id="AIE93069.1"/>
    </source>
</evidence>
<dbReference type="HAMAP" id="MF_00024">
    <property type="entry name" value="CobD_CbiB"/>
    <property type="match status" value="1"/>
</dbReference>
<feature type="transmembrane region" description="Helical" evidence="11">
    <location>
        <begin position="300"/>
        <end position="321"/>
    </location>
</feature>
<keyword evidence="10 11" id="KW-0472">Membrane</keyword>
<evidence type="ECO:0000256" key="4">
    <source>
        <dbReference type="ARBA" id="ARBA00006263"/>
    </source>
</evidence>
<keyword evidence="12" id="KW-0436">Ligase</keyword>
<dbReference type="GO" id="GO:0009236">
    <property type="term" value="P:cobalamin biosynthetic process"/>
    <property type="evidence" value="ECO:0007669"/>
    <property type="project" value="UniProtKB-UniRule"/>
</dbReference>
<comment type="subcellular location">
    <subcellularLocation>
        <location evidence="2 11">Cell membrane</location>
        <topology evidence="2 11">Multi-pass membrane protein</topology>
    </subcellularLocation>
</comment>
<comment type="similarity">
    <text evidence="4 11">Belongs to the CobD/CbiB family.</text>
</comment>
<keyword evidence="9 11" id="KW-1133">Transmembrane helix</keyword>
<evidence type="ECO:0000256" key="11">
    <source>
        <dbReference type="HAMAP-Rule" id="MF_00024"/>
    </source>
</evidence>
<evidence type="ECO:0000256" key="2">
    <source>
        <dbReference type="ARBA" id="ARBA00004651"/>
    </source>
</evidence>
<organism evidence="12">
    <name type="scientific">uncultured marine thaumarchaeote AD1000_31_F12</name>
    <dbReference type="NCBI Taxonomy" id="1455906"/>
    <lineage>
        <taxon>Archaea</taxon>
        <taxon>Nitrososphaerota</taxon>
        <taxon>environmental samples</taxon>
    </lineage>
</organism>
<evidence type="ECO:0000256" key="3">
    <source>
        <dbReference type="ARBA" id="ARBA00004953"/>
    </source>
</evidence>
<keyword evidence="7 11" id="KW-0169">Cobalamin biosynthesis</keyword>
<dbReference type="GO" id="GO:0016874">
    <property type="term" value="F:ligase activity"/>
    <property type="evidence" value="ECO:0007669"/>
    <property type="project" value="UniProtKB-KW"/>
</dbReference>
<keyword evidence="6 11" id="KW-1003">Cell membrane</keyword>
<feature type="transmembrane region" description="Helical" evidence="11">
    <location>
        <begin position="52"/>
        <end position="73"/>
    </location>
</feature>
<dbReference type="PANTHER" id="PTHR34308">
    <property type="entry name" value="COBALAMIN BIOSYNTHESIS PROTEIN CBIB"/>
    <property type="match status" value="1"/>
</dbReference>
<feature type="transmembrane region" description="Helical" evidence="11">
    <location>
        <begin position="218"/>
        <end position="234"/>
    </location>
</feature>
<sequence>MILESVVIVGFALLLDFLVGDPKTRYHPTAWIGKLIASIVPFTKSNSVRKELIGGILLVSVIVVTVCAILVVLDIGISLLTIDIVTLIVSIVVGSILLKTTIAIRGMQKHALAVVDAVEEGDLDSARNHLSMIVKRDTKNLDKNHILSGVLESVSENTVDGVTGPLFYYAIFGLPGAFVYRAINTIDSMVGYKTTLFKNVGWFGAKCDTVLNYAPSRLTGFVMILGALILGYNWRESLYIMRRDSRKLDSPNAGFPMAALAGALGTRLEKMNCYTIGNGNIEFTKSHIISAITLMKVSSILFCGIITIPIIVTLSFLGWWIHA</sequence>
<dbReference type="NCBIfam" id="NF002281">
    <property type="entry name" value="PRK01209.2-5"/>
    <property type="match status" value="1"/>
</dbReference>
<evidence type="ECO:0000256" key="5">
    <source>
        <dbReference type="ARBA" id="ARBA00016185"/>
    </source>
</evidence>
<dbReference type="Pfam" id="PF03186">
    <property type="entry name" value="CobD_Cbib"/>
    <property type="match status" value="1"/>
</dbReference>